<keyword evidence="2" id="KW-1185">Reference proteome</keyword>
<gene>
    <name evidence="1" type="ORF">CHK_1597</name>
</gene>
<dbReference type="Proteomes" id="UP000034076">
    <property type="component" value="Unassembled WGS sequence"/>
</dbReference>
<dbReference type="EMBL" id="LAYJ01000088">
    <property type="protein sequence ID" value="KKI51210.1"/>
    <property type="molecule type" value="Genomic_DNA"/>
</dbReference>
<evidence type="ECO:0000313" key="2">
    <source>
        <dbReference type="Proteomes" id="UP000034076"/>
    </source>
</evidence>
<evidence type="ECO:0000313" key="1">
    <source>
        <dbReference type="EMBL" id="KKI51210.1"/>
    </source>
</evidence>
<sequence length="60" mass="6521">MNFKIEPVTPFQRVYDRNRKLKTDLLKFANGKDRPAPLPVLGVIKGKVKAAGAGTPTAGK</sequence>
<protein>
    <submittedName>
        <fullName evidence="1">Uncharacterized protein</fullName>
    </submittedName>
</protein>
<organism evidence="1 2">
    <name type="scientific">Christensenella hongkongensis</name>
    <dbReference type="NCBI Taxonomy" id="270498"/>
    <lineage>
        <taxon>Bacteria</taxon>
        <taxon>Bacillati</taxon>
        <taxon>Bacillota</taxon>
        <taxon>Clostridia</taxon>
        <taxon>Christensenellales</taxon>
        <taxon>Christensenellaceae</taxon>
        <taxon>Christensenella</taxon>
    </lineage>
</organism>
<comment type="caution">
    <text evidence="1">The sequence shown here is derived from an EMBL/GenBank/DDBJ whole genome shotgun (WGS) entry which is preliminary data.</text>
</comment>
<dbReference type="AlphaFoldDB" id="A0A0M2NLT4"/>
<dbReference type="RefSeq" id="WP_046443444.1">
    <property type="nucleotide sequence ID" value="NZ_LAYJ01000088.1"/>
</dbReference>
<proteinExistence type="predicted"/>
<reference evidence="1 2" key="1">
    <citation type="submission" date="2015-04" db="EMBL/GenBank/DDBJ databases">
        <title>Draft genome sequence of bacteremic isolate Catabacter hongkongensis type strain HKU16T.</title>
        <authorList>
            <person name="Lau S.K."/>
            <person name="Teng J.L."/>
            <person name="Huang Y."/>
            <person name="Curreem S.O."/>
            <person name="Tsui S.K."/>
            <person name="Woo P.C."/>
        </authorList>
    </citation>
    <scope>NUCLEOTIDE SEQUENCE [LARGE SCALE GENOMIC DNA]</scope>
    <source>
        <strain evidence="1 2">HKU16</strain>
    </source>
</reference>
<dbReference type="STRING" id="270498.CHK_1597"/>
<accession>A0A0M2NLT4</accession>
<name>A0A0M2NLT4_9FIRM</name>